<sequence>MGPPNKTVPSGAEEALLLGRRGVSGIVNATRLANIVRTLRSSASGAHRPTYWLWCSELGLQVRGPKYDEGFESDDSASTKSGGEVEERAGDTSSGVSDLDDQVNSLDSGPTRVPQEQFAIRDIVFCHSDPAFPRVLVWVVNGPRRPTPACLEALVFECKSEASVRRLSACYQETSKRMKMQMLSAKRMSHNQPVAPERLDIILPDRWRDKYVRQREPPSLLSVHVPEDEWDEPPRRPERRRFVRRKPGEDILRGTFVRVNVVDPKPSPVLLKPQFTWMYGVPATAELVLSQSAPVSRSRRSCRSVSPSLSRRTQQPPQPPKPLRYAPEPAPSHGLVQGLTQKLKELAPIAGTLKRCSRNRGEPHQFSTLKPVIKKTSKKYEGDLLAEPKKVTFSAYATVQVVD</sequence>
<dbReference type="OrthoDB" id="8195288at2759"/>
<dbReference type="EMBL" id="CADEPI010000096">
    <property type="protein sequence ID" value="CAB3374315.1"/>
    <property type="molecule type" value="Genomic_DNA"/>
</dbReference>
<protein>
    <submittedName>
        <fullName evidence="2">Uncharacterized protein</fullName>
    </submittedName>
</protein>
<name>A0A8S1D1W5_9INSE</name>
<reference evidence="2 3" key="1">
    <citation type="submission" date="2020-04" db="EMBL/GenBank/DDBJ databases">
        <authorList>
            <person name="Alioto T."/>
            <person name="Alioto T."/>
            <person name="Gomez Garrido J."/>
        </authorList>
    </citation>
    <scope>NUCLEOTIDE SEQUENCE [LARGE SCALE GENOMIC DNA]</scope>
</reference>
<feature type="region of interest" description="Disordered" evidence="1">
    <location>
        <begin position="69"/>
        <end position="111"/>
    </location>
</feature>
<accession>A0A8S1D1W5</accession>
<evidence type="ECO:0000313" key="2">
    <source>
        <dbReference type="EMBL" id="CAB3374315.1"/>
    </source>
</evidence>
<dbReference type="Proteomes" id="UP000494165">
    <property type="component" value="Unassembled WGS sequence"/>
</dbReference>
<comment type="caution">
    <text evidence="2">The sequence shown here is derived from an EMBL/GenBank/DDBJ whole genome shotgun (WGS) entry which is preliminary data.</text>
</comment>
<feature type="region of interest" description="Disordered" evidence="1">
    <location>
        <begin position="291"/>
        <end position="333"/>
    </location>
</feature>
<dbReference type="AlphaFoldDB" id="A0A8S1D1W5"/>
<gene>
    <name evidence="2" type="ORF">CLODIP_2_CD05984</name>
</gene>
<feature type="compositionally biased region" description="Low complexity" evidence="1">
    <location>
        <begin position="303"/>
        <end position="315"/>
    </location>
</feature>
<dbReference type="CDD" id="cd00934">
    <property type="entry name" value="PTB"/>
    <property type="match status" value="1"/>
</dbReference>
<proteinExistence type="predicted"/>
<evidence type="ECO:0000256" key="1">
    <source>
        <dbReference type="SAM" id="MobiDB-lite"/>
    </source>
</evidence>
<keyword evidence="3" id="KW-1185">Reference proteome</keyword>
<evidence type="ECO:0000313" key="3">
    <source>
        <dbReference type="Proteomes" id="UP000494165"/>
    </source>
</evidence>
<organism evidence="2 3">
    <name type="scientific">Cloeon dipterum</name>
    <dbReference type="NCBI Taxonomy" id="197152"/>
    <lineage>
        <taxon>Eukaryota</taxon>
        <taxon>Metazoa</taxon>
        <taxon>Ecdysozoa</taxon>
        <taxon>Arthropoda</taxon>
        <taxon>Hexapoda</taxon>
        <taxon>Insecta</taxon>
        <taxon>Pterygota</taxon>
        <taxon>Palaeoptera</taxon>
        <taxon>Ephemeroptera</taxon>
        <taxon>Pisciforma</taxon>
        <taxon>Baetidae</taxon>
        <taxon>Cloeon</taxon>
    </lineage>
</organism>
<feature type="compositionally biased region" description="Polar residues" evidence="1">
    <location>
        <begin position="91"/>
        <end position="108"/>
    </location>
</feature>